<dbReference type="STRING" id="1798384.A3D03_06200"/>
<name>A0A1F6A6E0_9BACT</name>
<comment type="similarity">
    <text evidence="1">Belongs to the phD/YefM antitoxin family.</text>
</comment>
<protein>
    <recommendedName>
        <fullName evidence="4">Antitoxin</fullName>
    </recommendedName>
</protein>
<comment type="caution">
    <text evidence="2">The sequence shown here is derived from an EMBL/GenBank/DDBJ whole genome shotgun (WGS) entry which is preliminary data.</text>
</comment>
<dbReference type="EMBL" id="MFJN01000060">
    <property type="protein sequence ID" value="OGG20002.1"/>
    <property type="molecule type" value="Genomic_DNA"/>
</dbReference>
<dbReference type="InterPro" id="IPR036165">
    <property type="entry name" value="YefM-like_sf"/>
</dbReference>
<sequence>MIQIISITDLRKDLFKIADMVAYKGIEVEVEKEGRRIVKLVKIEDDPRERAKRALEVMKKIGGKFKHVKFDRAFFRGKKEIEYMKSLGNW</sequence>
<gene>
    <name evidence="2" type="ORF">A3D03_06200</name>
</gene>
<accession>A0A1F6A6E0</accession>
<reference evidence="2 3" key="1">
    <citation type="journal article" date="2016" name="Nat. Commun.">
        <title>Thousands of microbial genomes shed light on interconnected biogeochemical processes in an aquifer system.</title>
        <authorList>
            <person name="Anantharaman K."/>
            <person name="Brown C.T."/>
            <person name="Hug L.A."/>
            <person name="Sharon I."/>
            <person name="Castelle C.J."/>
            <person name="Probst A.J."/>
            <person name="Thomas B.C."/>
            <person name="Singh A."/>
            <person name="Wilkins M.J."/>
            <person name="Karaoz U."/>
            <person name="Brodie E.L."/>
            <person name="Williams K.H."/>
            <person name="Hubbard S.S."/>
            <person name="Banfield J.F."/>
        </authorList>
    </citation>
    <scope>NUCLEOTIDE SEQUENCE [LARGE SCALE GENOMIC DNA]</scope>
</reference>
<evidence type="ECO:0008006" key="4">
    <source>
        <dbReference type="Google" id="ProtNLM"/>
    </source>
</evidence>
<dbReference type="Proteomes" id="UP000177092">
    <property type="component" value="Unassembled WGS sequence"/>
</dbReference>
<dbReference type="SUPFAM" id="SSF143120">
    <property type="entry name" value="YefM-like"/>
    <property type="match status" value="1"/>
</dbReference>
<evidence type="ECO:0000313" key="2">
    <source>
        <dbReference type="EMBL" id="OGG20002.1"/>
    </source>
</evidence>
<evidence type="ECO:0000256" key="1">
    <source>
        <dbReference type="ARBA" id="ARBA00009981"/>
    </source>
</evidence>
<organism evidence="2 3">
    <name type="scientific">Candidatus Gottesmanbacteria bacterium RIFCSPHIGHO2_02_FULL_40_13</name>
    <dbReference type="NCBI Taxonomy" id="1798384"/>
    <lineage>
        <taxon>Bacteria</taxon>
        <taxon>Candidatus Gottesmaniibacteriota</taxon>
    </lineage>
</organism>
<proteinExistence type="inferred from homology"/>
<dbReference type="AlphaFoldDB" id="A0A1F6A6E0"/>
<evidence type="ECO:0000313" key="3">
    <source>
        <dbReference type="Proteomes" id="UP000177092"/>
    </source>
</evidence>